<reference evidence="2" key="2">
    <citation type="journal article" date="2016" name="Fungal Biol.">
        <title>Ochratoxin A production by Penicillium thymicola.</title>
        <authorList>
            <person name="Nguyen H.D.T."/>
            <person name="McMullin D.R."/>
            <person name="Ponomareva E."/>
            <person name="Riley R."/>
            <person name="Pomraning K.R."/>
            <person name="Baker S.E."/>
            <person name="Seifert K.A."/>
        </authorList>
    </citation>
    <scope>NUCLEOTIDE SEQUENCE</scope>
    <source>
        <strain evidence="2">DAOM 180753</strain>
    </source>
</reference>
<evidence type="ECO:0000313" key="3">
    <source>
        <dbReference type="Proteomes" id="UP001227192"/>
    </source>
</evidence>
<feature type="compositionally biased region" description="Polar residues" evidence="1">
    <location>
        <begin position="8"/>
        <end position="17"/>
    </location>
</feature>
<protein>
    <submittedName>
        <fullName evidence="2">Uncharacterized protein</fullName>
    </submittedName>
</protein>
<accession>A0AAI9TNA1</accession>
<dbReference type="Proteomes" id="UP001227192">
    <property type="component" value="Unassembled WGS sequence"/>
</dbReference>
<dbReference type="EMBL" id="LACB01000078">
    <property type="protein sequence ID" value="KAJ9489649.1"/>
    <property type="molecule type" value="Genomic_DNA"/>
</dbReference>
<feature type="region of interest" description="Disordered" evidence="1">
    <location>
        <begin position="1"/>
        <end position="20"/>
    </location>
</feature>
<dbReference type="AlphaFoldDB" id="A0AAI9TNA1"/>
<proteinExistence type="predicted"/>
<keyword evidence="3" id="KW-1185">Reference proteome</keyword>
<organism evidence="2 3">
    <name type="scientific">Penicillium thymicola</name>
    <dbReference type="NCBI Taxonomy" id="293382"/>
    <lineage>
        <taxon>Eukaryota</taxon>
        <taxon>Fungi</taxon>
        <taxon>Dikarya</taxon>
        <taxon>Ascomycota</taxon>
        <taxon>Pezizomycotina</taxon>
        <taxon>Eurotiomycetes</taxon>
        <taxon>Eurotiomycetidae</taxon>
        <taxon>Eurotiales</taxon>
        <taxon>Aspergillaceae</taxon>
        <taxon>Penicillium</taxon>
    </lineage>
</organism>
<name>A0AAI9TNA1_PENTH</name>
<sequence>MSEHSSEPTRNASSQGTIAYVSPLPTRFACPWPDHEQPGTLSNHIFSSSPRRKSTPPPTAPRELCA</sequence>
<comment type="caution">
    <text evidence="2">The sequence shown here is derived from an EMBL/GenBank/DDBJ whole genome shotgun (WGS) entry which is preliminary data.</text>
</comment>
<evidence type="ECO:0000256" key="1">
    <source>
        <dbReference type="SAM" id="MobiDB-lite"/>
    </source>
</evidence>
<feature type="region of interest" description="Disordered" evidence="1">
    <location>
        <begin position="25"/>
        <end position="66"/>
    </location>
</feature>
<gene>
    <name evidence="2" type="ORF">VN97_g3600</name>
</gene>
<reference evidence="2" key="1">
    <citation type="submission" date="2015-06" db="EMBL/GenBank/DDBJ databases">
        <authorList>
            <person name="Nguyen H."/>
        </authorList>
    </citation>
    <scope>NUCLEOTIDE SEQUENCE</scope>
    <source>
        <strain evidence="2">DAOM 180753</strain>
    </source>
</reference>
<evidence type="ECO:0000313" key="2">
    <source>
        <dbReference type="EMBL" id="KAJ9489649.1"/>
    </source>
</evidence>